<dbReference type="OrthoDB" id="1847590at2759"/>
<comment type="subunit">
    <text evidence="6">Component of the pre-66S ribosomal particle.</text>
</comment>
<reference evidence="7 8" key="1">
    <citation type="journal article" date="2010" name="Proc. Natl. Acad. Sci. U.S.A.">
        <title>Insights into evolution of multicellular fungi from the assembled chromosomes of the mushroom Coprinopsis cinerea (Coprinus cinereus).</title>
        <authorList>
            <person name="Stajich J.E."/>
            <person name="Wilke S.K."/>
            <person name="Ahren D."/>
            <person name="Au C.H."/>
            <person name="Birren B.W."/>
            <person name="Borodovsky M."/>
            <person name="Burns C."/>
            <person name="Canback B."/>
            <person name="Casselton L.A."/>
            <person name="Cheng C.K."/>
            <person name="Deng J."/>
            <person name="Dietrich F.S."/>
            <person name="Fargo D.C."/>
            <person name="Farman M.L."/>
            <person name="Gathman A.C."/>
            <person name="Goldberg J."/>
            <person name="Guigo R."/>
            <person name="Hoegger P.J."/>
            <person name="Hooker J.B."/>
            <person name="Huggins A."/>
            <person name="James T.Y."/>
            <person name="Kamada T."/>
            <person name="Kilaru S."/>
            <person name="Kodira C."/>
            <person name="Kues U."/>
            <person name="Kupfer D."/>
            <person name="Kwan H.S."/>
            <person name="Lomsadze A."/>
            <person name="Li W."/>
            <person name="Lilly W.W."/>
            <person name="Ma L.J."/>
            <person name="Mackey A.J."/>
            <person name="Manning G."/>
            <person name="Martin F."/>
            <person name="Muraguchi H."/>
            <person name="Natvig D.O."/>
            <person name="Palmerini H."/>
            <person name="Ramesh M.A."/>
            <person name="Rehmeyer C.J."/>
            <person name="Roe B.A."/>
            <person name="Shenoy N."/>
            <person name="Stanke M."/>
            <person name="Ter-Hovhannisyan V."/>
            <person name="Tunlid A."/>
            <person name="Velagapudi R."/>
            <person name="Vision T.J."/>
            <person name="Zeng Q."/>
            <person name="Zolan M.E."/>
            <person name="Pukkila P.J."/>
        </authorList>
    </citation>
    <scope>NUCLEOTIDE SEQUENCE [LARGE SCALE GENOMIC DNA]</scope>
    <source>
        <strain evidence="8">Okayama-7 / 130 / ATCC MYA-4618 / FGSC 9003</strain>
    </source>
</reference>
<evidence type="ECO:0000256" key="6">
    <source>
        <dbReference type="RuleBase" id="RU367114"/>
    </source>
</evidence>
<comment type="subcellular location">
    <subcellularLocation>
        <location evidence="1 6">Nucleus</location>
        <location evidence="1 6">Nucleolus</location>
    </subcellularLocation>
</comment>
<dbReference type="AlphaFoldDB" id="D6RLK1"/>
<keyword evidence="6" id="KW-0687">Ribonucleoprotein</keyword>
<dbReference type="VEuPathDB" id="FungiDB:CC1G_14140"/>
<dbReference type="FunCoup" id="D6RLK1">
    <property type="interactions" value="499"/>
</dbReference>
<dbReference type="Pfam" id="PF01201">
    <property type="entry name" value="Ribosomal_S8e"/>
    <property type="match status" value="1"/>
</dbReference>
<evidence type="ECO:0000256" key="3">
    <source>
        <dbReference type="ARBA" id="ARBA00022517"/>
    </source>
</evidence>
<dbReference type="eggNOG" id="KOG3163">
    <property type="taxonomic scope" value="Eukaryota"/>
</dbReference>
<comment type="caution">
    <text evidence="7">The sequence shown here is derived from an EMBL/GenBank/DDBJ whole genome shotgun (WGS) entry which is preliminary data.</text>
</comment>
<keyword evidence="8" id="KW-1185">Reference proteome</keyword>
<evidence type="ECO:0000256" key="5">
    <source>
        <dbReference type="ARBA" id="ARBA00023242"/>
    </source>
</evidence>
<keyword evidence="3 6" id="KW-0690">Ribosome biogenesis</keyword>
<dbReference type="Gene3D" id="2.40.10.310">
    <property type="match status" value="1"/>
</dbReference>
<dbReference type="OMA" id="TNTPEND"/>
<sequence>MIWDVTCAIFESDAAPLLGFGFGQLDLFVRATMPQNEYIEEHIKRHGRRLDYFERKRKREARAVHKQSAVAQKLFGIKAKILHAKRHAEKVQMKKTLKAHDERNVKQPDTAAVSQDALPTYLLDRENQKDAKALSSAIKQKRKDKAAKYSVPLPKVRGIAEDEMFKVMRTGKSKSKSWKRMVTKATFVGEGFTRKPPKMERFVRPMALRYKKANVTHPDLKATFQLQILGVKKNPQSPMYTQLGVLTKGTVIEVNVSELGMVTTGGKVVFGKYAQITNNPENDGCINAVLLV</sequence>
<dbReference type="RefSeq" id="XP_002911607.1">
    <property type="nucleotide sequence ID" value="XM_002911561.1"/>
</dbReference>
<dbReference type="InterPro" id="IPR022309">
    <property type="entry name" value="Ribosomal_Se8/biogenesis_NSA2"/>
</dbReference>
<accession>D6RLK1</accession>
<dbReference type="GO" id="GO:0006364">
    <property type="term" value="P:rRNA processing"/>
    <property type="evidence" value="ECO:0007669"/>
    <property type="project" value="UniProtKB-KW"/>
</dbReference>
<keyword evidence="4 6" id="KW-0698">rRNA processing</keyword>
<dbReference type="GO" id="GO:0042273">
    <property type="term" value="P:ribosomal large subunit biogenesis"/>
    <property type="evidence" value="ECO:0007669"/>
    <property type="project" value="UniProtKB-ARBA"/>
</dbReference>
<organism evidence="7 8">
    <name type="scientific">Coprinopsis cinerea (strain Okayama-7 / 130 / ATCC MYA-4618 / FGSC 9003)</name>
    <name type="common">Inky cap fungus</name>
    <name type="synonym">Hormographiella aspergillata</name>
    <dbReference type="NCBI Taxonomy" id="240176"/>
    <lineage>
        <taxon>Eukaryota</taxon>
        <taxon>Fungi</taxon>
        <taxon>Dikarya</taxon>
        <taxon>Basidiomycota</taxon>
        <taxon>Agaricomycotina</taxon>
        <taxon>Agaricomycetes</taxon>
        <taxon>Agaricomycetidae</taxon>
        <taxon>Agaricales</taxon>
        <taxon>Agaricineae</taxon>
        <taxon>Psathyrellaceae</taxon>
        <taxon>Coprinopsis</taxon>
    </lineage>
</organism>
<evidence type="ECO:0000256" key="2">
    <source>
        <dbReference type="ARBA" id="ARBA00005424"/>
    </source>
</evidence>
<evidence type="ECO:0000313" key="8">
    <source>
        <dbReference type="Proteomes" id="UP000001861"/>
    </source>
</evidence>
<dbReference type="GO" id="GO:0005730">
    <property type="term" value="C:nucleolus"/>
    <property type="evidence" value="ECO:0007669"/>
    <property type="project" value="UniProtKB-SubCell"/>
</dbReference>
<protein>
    <recommendedName>
        <fullName evidence="6">Ribosome biogenesis protein NSA2 homolog</fullName>
    </recommendedName>
</protein>
<proteinExistence type="inferred from homology"/>
<evidence type="ECO:0000313" key="7">
    <source>
        <dbReference type="EMBL" id="EFI28113.1"/>
    </source>
</evidence>
<dbReference type="InParanoid" id="D6RLK1"/>
<comment type="function">
    <text evidence="6">Involved in the biogenesis of the 60S ribosomal subunit. May play a part in the quality control of pre-60S particles.</text>
</comment>
<dbReference type="KEGG" id="cci:CC1G_14140"/>
<dbReference type="GO" id="GO:0030684">
    <property type="term" value="C:preribosome"/>
    <property type="evidence" value="ECO:0007669"/>
    <property type="project" value="UniProtKB-ARBA"/>
</dbReference>
<dbReference type="PANTHER" id="PTHR12642">
    <property type="entry name" value="RIBOSOME BIOGENESIS PROTEIN NSA2 HOMOLOG"/>
    <property type="match status" value="1"/>
</dbReference>
<comment type="similarity">
    <text evidence="2 6">Belongs to the eukaryotic ribosomal protein eS8 family. Ribosome biogenesis protein NSA2 subfamily.</text>
</comment>
<gene>
    <name evidence="7" type="ORF">CC1G_14140</name>
</gene>
<dbReference type="FunFam" id="2.40.10.310:FF:000001">
    <property type="entry name" value="NSA2, ribosome biogenesis homolog"/>
    <property type="match status" value="1"/>
</dbReference>
<keyword evidence="5 6" id="KW-0539">Nucleus</keyword>
<dbReference type="STRING" id="240176.D6RLK1"/>
<dbReference type="Proteomes" id="UP000001861">
    <property type="component" value="Unassembled WGS sequence"/>
</dbReference>
<evidence type="ECO:0000256" key="4">
    <source>
        <dbReference type="ARBA" id="ARBA00022552"/>
    </source>
</evidence>
<dbReference type="InterPro" id="IPR039411">
    <property type="entry name" value="NSA2_fam"/>
</dbReference>
<dbReference type="CDD" id="cd11381">
    <property type="entry name" value="NSA2"/>
    <property type="match status" value="1"/>
</dbReference>
<name>D6RLK1_COPC7</name>
<dbReference type="GeneID" id="9379632"/>
<evidence type="ECO:0000256" key="1">
    <source>
        <dbReference type="ARBA" id="ARBA00004604"/>
    </source>
</evidence>
<dbReference type="HOGENOM" id="CLU_1070048_0_0_1"/>
<dbReference type="EMBL" id="AACS02000003">
    <property type="protein sequence ID" value="EFI28113.1"/>
    <property type="molecule type" value="Genomic_DNA"/>
</dbReference>